<dbReference type="PANTHER" id="PTHR34580:SF1">
    <property type="entry name" value="PROTEIN PAFC"/>
    <property type="match status" value="1"/>
</dbReference>
<evidence type="ECO:0000313" key="5">
    <source>
        <dbReference type="Proteomes" id="UP001589774"/>
    </source>
</evidence>
<gene>
    <name evidence="4" type="ORF">ACFFI0_09040</name>
</gene>
<proteinExistence type="predicted"/>
<dbReference type="InterPro" id="IPR057727">
    <property type="entry name" value="WCX_dom"/>
</dbReference>
<accession>A0ABV6HHS6</accession>
<dbReference type="RefSeq" id="WP_130857673.1">
    <property type="nucleotide sequence ID" value="NZ_JBHLWO010000002.1"/>
</dbReference>
<dbReference type="InterPro" id="IPR028349">
    <property type="entry name" value="PafC-like"/>
</dbReference>
<dbReference type="Proteomes" id="UP001589774">
    <property type="component" value="Unassembled WGS sequence"/>
</dbReference>
<dbReference type="Pfam" id="PF08279">
    <property type="entry name" value="HTH_11"/>
    <property type="match status" value="1"/>
</dbReference>
<evidence type="ECO:0000259" key="3">
    <source>
        <dbReference type="PROSITE" id="PS51000"/>
    </source>
</evidence>
<comment type="caution">
    <text evidence="4">The sequence shown here is derived from an EMBL/GenBank/DDBJ whole genome shotgun (WGS) entry which is preliminary data.</text>
</comment>
<evidence type="ECO:0000256" key="1">
    <source>
        <dbReference type="ARBA" id="ARBA00023015"/>
    </source>
</evidence>
<dbReference type="PANTHER" id="PTHR34580">
    <property type="match status" value="1"/>
</dbReference>
<feature type="domain" description="HTH deoR-type" evidence="3">
    <location>
        <begin position="8"/>
        <end position="63"/>
    </location>
</feature>
<evidence type="ECO:0000256" key="2">
    <source>
        <dbReference type="ARBA" id="ARBA00023163"/>
    </source>
</evidence>
<dbReference type="PROSITE" id="PS52050">
    <property type="entry name" value="WYL"/>
    <property type="match status" value="1"/>
</dbReference>
<dbReference type="InterPro" id="IPR051534">
    <property type="entry name" value="CBASS_pafABC_assoc_protein"/>
</dbReference>
<dbReference type="InterPro" id="IPR001034">
    <property type="entry name" value="DeoR_HTH"/>
</dbReference>
<organism evidence="4 5">
    <name type="scientific">Olivibacter oleidegradans</name>
    <dbReference type="NCBI Taxonomy" id="760123"/>
    <lineage>
        <taxon>Bacteria</taxon>
        <taxon>Pseudomonadati</taxon>
        <taxon>Bacteroidota</taxon>
        <taxon>Sphingobacteriia</taxon>
        <taxon>Sphingobacteriales</taxon>
        <taxon>Sphingobacteriaceae</taxon>
        <taxon>Olivibacter</taxon>
    </lineage>
</organism>
<dbReference type="PIRSF" id="PIRSF016838">
    <property type="entry name" value="PafC"/>
    <property type="match status" value="1"/>
</dbReference>
<dbReference type="InterPro" id="IPR036388">
    <property type="entry name" value="WH-like_DNA-bd_sf"/>
</dbReference>
<reference evidence="4 5" key="1">
    <citation type="submission" date="2024-09" db="EMBL/GenBank/DDBJ databases">
        <authorList>
            <person name="Sun Q."/>
            <person name="Mori K."/>
        </authorList>
    </citation>
    <scope>NUCLEOTIDE SEQUENCE [LARGE SCALE GENOMIC DNA]</scope>
    <source>
        <strain evidence="4 5">CCM 7765</strain>
    </source>
</reference>
<protein>
    <submittedName>
        <fullName evidence="4">Helix-turn-helix transcriptional regulator</fullName>
    </submittedName>
</protein>
<dbReference type="SUPFAM" id="SSF46785">
    <property type="entry name" value="Winged helix' DNA-binding domain"/>
    <property type="match status" value="1"/>
</dbReference>
<dbReference type="Pfam" id="PF13280">
    <property type="entry name" value="WYL"/>
    <property type="match status" value="1"/>
</dbReference>
<keyword evidence="5" id="KW-1185">Reference proteome</keyword>
<dbReference type="InterPro" id="IPR013196">
    <property type="entry name" value="HTH_11"/>
</dbReference>
<evidence type="ECO:0000313" key="4">
    <source>
        <dbReference type="EMBL" id="MFC0318453.1"/>
    </source>
</evidence>
<dbReference type="InterPro" id="IPR026881">
    <property type="entry name" value="WYL_dom"/>
</dbReference>
<dbReference type="Gene3D" id="1.10.10.10">
    <property type="entry name" value="Winged helix-like DNA-binding domain superfamily/Winged helix DNA-binding domain"/>
    <property type="match status" value="1"/>
</dbReference>
<dbReference type="PROSITE" id="PS51000">
    <property type="entry name" value="HTH_DEOR_2"/>
    <property type="match status" value="1"/>
</dbReference>
<name>A0ABV6HHS6_9SPHI</name>
<dbReference type="EMBL" id="JBHLWO010000002">
    <property type="protein sequence ID" value="MFC0318453.1"/>
    <property type="molecule type" value="Genomic_DNA"/>
</dbReference>
<sequence length="331" mass="38825">MDSENFKRFDRLVAIFIQLQSKRVVKAQELADRFQVSLRTIYRDIKALEISGVPIYSEAGVGYSLIESYRLPPLSLNKEEATSLVAAEKLMQKFSDKSIRDYFSSAMYKIKTALKTVDKEWVSSIESQVVMQPLQIKFSEKAPHALATLFESIARKTQVELLYRALDAPEAIRRFIEPVGVFHQHHSWHVIGFCHLRKDYRQFRTDRIEEIKNTELPFERKHQPLDFYLTPKEQQPVTKVQLAVEKDMARYLQWDRNFYGFISEERHADKVIMNFEVRDVEEAFVRWFLMFADKATILEPSTLKEKARLLLTKHLAKINEEGKALQIKDDC</sequence>
<dbReference type="Pfam" id="PF25583">
    <property type="entry name" value="WCX"/>
    <property type="match status" value="1"/>
</dbReference>
<keyword evidence="2" id="KW-0804">Transcription</keyword>
<keyword evidence="1" id="KW-0805">Transcription regulation</keyword>
<dbReference type="InterPro" id="IPR036390">
    <property type="entry name" value="WH_DNA-bd_sf"/>
</dbReference>